<name>A0ACD5HM90_9PROT</name>
<sequence>MNDEAINGVIGMANSMAKEIRELSAQNQRQHEEVRAARESVETLLCGLMDLFLPHLGGHNRRVAALVDEITERMRLPESTCKVNHNAALFHDIGMLGLPRAALFAPWENLSDTERNLILAHPDMGAALLKPMSWYQDAAVLVSAHHEHWDGSGFPRHIGKENIPLGARIIAVCDAYDEMLNKPADAPQTFSEEEVLAHIKKQRGGHFDPKIVDLFLERGIRGVGAAGGNPLATEIPVSVSQLRPGMVLARDLCSASGLMMLAKDTLLQEAMVIRLQSMQDDRAVVEPIFVRVEVNPGEDAGERA</sequence>
<organism evidence="1 2">
    <name type="scientific">Acidithiobacillus sulfuriphilus</name>
    <dbReference type="NCBI Taxonomy" id="1867749"/>
    <lineage>
        <taxon>Bacteria</taxon>
        <taxon>Pseudomonadati</taxon>
        <taxon>Pseudomonadota</taxon>
        <taxon>Acidithiobacillia</taxon>
        <taxon>Acidithiobacillales</taxon>
        <taxon>Acidithiobacillaceae</taxon>
        <taxon>Acidithiobacillus</taxon>
    </lineage>
</organism>
<evidence type="ECO:0000313" key="2">
    <source>
        <dbReference type="Proteomes" id="UP000271650"/>
    </source>
</evidence>
<dbReference type="Proteomes" id="UP000271650">
    <property type="component" value="Chromosome"/>
</dbReference>
<accession>A0ACD5HM90</accession>
<protein>
    <submittedName>
        <fullName evidence="1">HD domain-containing phosphohydrolase</fullName>
    </submittedName>
</protein>
<evidence type="ECO:0000313" key="1">
    <source>
        <dbReference type="EMBL" id="XRI76772.1"/>
    </source>
</evidence>
<reference evidence="1 2" key="1">
    <citation type="journal article" date="2019" name="Int. J. Syst. Evol. Microbiol.">
        <title>Acidithiobacillus sulfuriphilus sp. nov.: an extremely acidophilic sulfur-oxidizing chemolithotroph isolated from a neutral pH environment.</title>
        <authorList>
            <person name="Falagan C."/>
            <person name="Moya-Beltran A."/>
            <person name="Castro M."/>
            <person name="Quatrini R."/>
            <person name="Johnson D.B."/>
        </authorList>
    </citation>
    <scope>NUCLEOTIDE SEQUENCE [LARGE SCALE GENOMIC DNA]</scope>
    <source>
        <strain evidence="1 2">CJ-2</strain>
    </source>
</reference>
<proteinExistence type="predicted"/>
<keyword evidence="2" id="KW-1185">Reference proteome</keyword>
<dbReference type="EMBL" id="CP127527">
    <property type="protein sequence ID" value="XRI76772.1"/>
    <property type="molecule type" value="Genomic_DNA"/>
</dbReference>
<gene>
    <name evidence="1" type="ORF">EC580_012540</name>
</gene>